<dbReference type="FunFam" id="3.40.50.2000:FF:000061">
    <property type="entry name" value="UDP-glycosyltransferase 83A1"/>
    <property type="match status" value="1"/>
</dbReference>
<organism evidence="5 6">
    <name type="scientific">Tripterygium wilfordii</name>
    <name type="common">Thunder God vine</name>
    <dbReference type="NCBI Taxonomy" id="458696"/>
    <lineage>
        <taxon>Eukaryota</taxon>
        <taxon>Viridiplantae</taxon>
        <taxon>Streptophyta</taxon>
        <taxon>Embryophyta</taxon>
        <taxon>Tracheophyta</taxon>
        <taxon>Spermatophyta</taxon>
        <taxon>Magnoliopsida</taxon>
        <taxon>eudicotyledons</taxon>
        <taxon>Gunneridae</taxon>
        <taxon>Pentapetalae</taxon>
        <taxon>rosids</taxon>
        <taxon>fabids</taxon>
        <taxon>Celastrales</taxon>
        <taxon>Celastraceae</taxon>
        <taxon>Tripterygium</taxon>
    </lineage>
</organism>
<name>A0A7J7CKS6_TRIWF</name>
<dbReference type="OrthoDB" id="5835829at2759"/>
<dbReference type="PANTHER" id="PTHR11926:SF1412">
    <property type="entry name" value="UDP-GLYCOSYLTRANSFERASE 83A1-LIKE"/>
    <property type="match status" value="1"/>
</dbReference>
<dbReference type="InterPro" id="IPR035595">
    <property type="entry name" value="UDP_glycos_trans_CS"/>
</dbReference>
<dbReference type="InParanoid" id="A0A7J7CKS6"/>
<dbReference type="Proteomes" id="UP000593562">
    <property type="component" value="Unassembled WGS sequence"/>
</dbReference>
<dbReference type="SUPFAM" id="SSF53756">
    <property type="entry name" value="UDP-Glycosyltransferase/glycogen phosphorylase"/>
    <property type="match status" value="1"/>
</dbReference>
<reference evidence="5 6" key="1">
    <citation type="journal article" date="2020" name="Nat. Commun.">
        <title>Genome of Tripterygium wilfordii and identification of cytochrome P450 involved in triptolide biosynthesis.</title>
        <authorList>
            <person name="Tu L."/>
            <person name="Su P."/>
            <person name="Zhang Z."/>
            <person name="Gao L."/>
            <person name="Wang J."/>
            <person name="Hu T."/>
            <person name="Zhou J."/>
            <person name="Zhang Y."/>
            <person name="Zhao Y."/>
            <person name="Liu Y."/>
            <person name="Song Y."/>
            <person name="Tong Y."/>
            <person name="Lu Y."/>
            <person name="Yang J."/>
            <person name="Xu C."/>
            <person name="Jia M."/>
            <person name="Peters R.J."/>
            <person name="Huang L."/>
            <person name="Gao W."/>
        </authorList>
    </citation>
    <scope>NUCLEOTIDE SEQUENCE [LARGE SCALE GENOMIC DNA]</scope>
    <source>
        <strain evidence="6">cv. XIE 37</strain>
        <tissue evidence="5">Leaf</tissue>
    </source>
</reference>
<evidence type="ECO:0000313" key="5">
    <source>
        <dbReference type="EMBL" id="KAF5734675.1"/>
    </source>
</evidence>
<evidence type="ECO:0000313" key="6">
    <source>
        <dbReference type="Proteomes" id="UP000593562"/>
    </source>
</evidence>
<keyword evidence="3" id="KW-0328">Glycosyltransferase</keyword>
<gene>
    <name evidence="5" type="ORF">HS088_TW15G00167</name>
</gene>
<dbReference type="AlphaFoldDB" id="A0A7J7CKS6"/>
<comment type="similarity">
    <text evidence="1 3">Belongs to the UDP-glycosyltransferase family.</text>
</comment>
<accession>A0A7J7CKS6</accession>
<evidence type="ECO:0000256" key="2">
    <source>
        <dbReference type="ARBA" id="ARBA00022679"/>
    </source>
</evidence>
<dbReference type="GO" id="GO:0080044">
    <property type="term" value="F:quercetin 7-O-glucosyltransferase activity"/>
    <property type="evidence" value="ECO:0007669"/>
    <property type="project" value="TreeGrafter"/>
</dbReference>
<dbReference type="Pfam" id="PF00201">
    <property type="entry name" value="UDPGT"/>
    <property type="match status" value="1"/>
</dbReference>
<dbReference type="Gene3D" id="3.40.50.2000">
    <property type="entry name" value="Glycogen Phosphorylase B"/>
    <property type="match status" value="2"/>
</dbReference>
<comment type="caution">
    <text evidence="5">The sequence shown here is derived from an EMBL/GenBank/DDBJ whole genome shotgun (WGS) entry which is preliminary data.</text>
</comment>
<dbReference type="FunFam" id="3.40.50.2000:FF:000108">
    <property type="entry name" value="UDP-glycosyltransferase 83A1"/>
    <property type="match status" value="1"/>
</dbReference>
<dbReference type="CDD" id="cd03784">
    <property type="entry name" value="GT1_Gtf-like"/>
    <property type="match status" value="1"/>
</dbReference>
<evidence type="ECO:0000256" key="1">
    <source>
        <dbReference type="ARBA" id="ARBA00009995"/>
    </source>
</evidence>
<evidence type="ECO:0000256" key="3">
    <source>
        <dbReference type="RuleBase" id="RU003718"/>
    </source>
</evidence>
<dbReference type="EC" id="2.4.1.-" evidence="4"/>
<sequence length="469" mass="52069">MECGFRTLPSSNSSSSTNAHVLLLPFPSQGHVAPFMKLSHKLVDLGVKVTLMITEFIHKRMITELTQPRPGEEVHPIRIVAVPDGLGPEGNRGDVNKLSESFFRILPAYMEDLIKKASQSDGDAKVTCVIADPVMVSALEFADKMRLKKATFFTSSPGVLTMILQLPKLIEAGIIDAKGTATKNEKIQLSPTLPPLSAAEFIWKCPGYKSMEEIVYQCTLTINQNVKTSNWVLCNWFNELDPSVECLIPNILTVGPLLGNGRPTGNFWPEDLTCLSWLDTQSPNSVIYVSFGSTSIFSQQQFQELALGLELSGRPFLWVVRADATDGVSPKYPENFIEKVSNVGKIIEWAPQEKVLAHPSLLCYLTHCGWNSTIEGISMGVPMLCWPYLGDQFYNRSCVCDGWKIGLGLNYDDNGIITRHEIKKKVNELIGSDDIRTNALKLKEQAQNNLVEGGSSWKNLEQFVTQIML</sequence>
<dbReference type="PROSITE" id="PS00375">
    <property type="entry name" value="UDPGT"/>
    <property type="match status" value="1"/>
</dbReference>
<dbReference type="GO" id="GO:0080043">
    <property type="term" value="F:quercetin 3-O-glucosyltransferase activity"/>
    <property type="evidence" value="ECO:0007669"/>
    <property type="project" value="TreeGrafter"/>
</dbReference>
<dbReference type="InterPro" id="IPR002213">
    <property type="entry name" value="UDP_glucos_trans"/>
</dbReference>
<dbReference type="PANTHER" id="PTHR11926">
    <property type="entry name" value="GLUCOSYL/GLUCURONOSYL TRANSFERASES"/>
    <property type="match status" value="1"/>
</dbReference>
<proteinExistence type="inferred from homology"/>
<protein>
    <recommendedName>
        <fullName evidence="4">Glycosyltransferase</fullName>
        <ecNumber evidence="4">2.4.1.-</ecNumber>
    </recommendedName>
</protein>
<keyword evidence="6" id="KW-1185">Reference proteome</keyword>
<keyword evidence="2 3" id="KW-0808">Transferase</keyword>
<dbReference type="EMBL" id="JAAARO010000015">
    <property type="protein sequence ID" value="KAF5734675.1"/>
    <property type="molecule type" value="Genomic_DNA"/>
</dbReference>
<evidence type="ECO:0000256" key="4">
    <source>
        <dbReference type="RuleBase" id="RU362057"/>
    </source>
</evidence>